<evidence type="ECO:0000256" key="3">
    <source>
        <dbReference type="ARBA" id="ARBA00023125"/>
    </source>
</evidence>
<evidence type="ECO:0000256" key="4">
    <source>
        <dbReference type="PROSITE-ProRule" id="PRU00169"/>
    </source>
</evidence>
<dbReference type="Pfam" id="PF00486">
    <property type="entry name" value="Trans_reg_C"/>
    <property type="match status" value="1"/>
</dbReference>
<name>A0ABR4XJF9_9PORP</name>
<dbReference type="InterPro" id="IPR001867">
    <property type="entry name" value="OmpR/PhoB-type_DNA-bd"/>
</dbReference>
<gene>
    <name evidence="8" type="ORF">HQ43_07085</name>
</gene>
<dbReference type="PANTHER" id="PTHR48111">
    <property type="entry name" value="REGULATOR OF RPOS"/>
    <property type="match status" value="1"/>
</dbReference>
<evidence type="ECO:0000313" key="9">
    <source>
        <dbReference type="Proteomes" id="UP000030101"/>
    </source>
</evidence>
<keyword evidence="9" id="KW-1185">Reference proteome</keyword>
<evidence type="ECO:0000259" key="6">
    <source>
        <dbReference type="PROSITE" id="PS50110"/>
    </source>
</evidence>
<evidence type="ECO:0000256" key="5">
    <source>
        <dbReference type="PROSITE-ProRule" id="PRU01091"/>
    </source>
</evidence>
<comment type="caution">
    <text evidence="8">The sequence shown here is derived from an EMBL/GenBank/DDBJ whole genome shotgun (WGS) entry which is preliminary data.</text>
</comment>
<keyword evidence="2" id="KW-0902">Two-component regulatory system</keyword>
<dbReference type="EMBL" id="JQZV01000013">
    <property type="protein sequence ID" value="KGN91834.1"/>
    <property type="molecule type" value="Genomic_DNA"/>
</dbReference>
<dbReference type="Pfam" id="PF00072">
    <property type="entry name" value="Response_reg"/>
    <property type="match status" value="1"/>
</dbReference>
<dbReference type="RefSeq" id="WP_036791390.1">
    <property type="nucleotide sequence ID" value="NZ_JQZV01000013.1"/>
</dbReference>
<dbReference type="SUPFAM" id="SSF52172">
    <property type="entry name" value="CheY-like"/>
    <property type="match status" value="1"/>
</dbReference>
<dbReference type="Proteomes" id="UP000030101">
    <property type="component" value="Unassembled WGS sequence"/>
</dbReference>
<organism evidence="8 9">
    <name type="scientific">Porphyromonas canoris</name>
    <dbReference type="NCBI Taxonomy" id="36875"/>
    <lineage>
        <taxon>Bacteria</taxon>
        <taxon>Pseudomonadati</taxon>
        <taxon>Bacteroidota</taxon>
        <taxon>Bacteroidia</taxon>
        <taxon>Bacteroidales</taxon>
        <taxon>Porphyromonadaceae</taxon>
        <taxon>Porphyromonas</taxon>
    </lineage>
</organism>
<evidence type="ECO:0000259" key="7">
    <source>
        <dbReference type="PROSITE" id="PS51755"/>
    </source>
</evidence>
<evidence type="ECO:0000256" key="2">
    <source>
        <dbReference type="ARBA" id="ARBA00023012"/>
    </source>
</evidence>
<keyword evidence="1 4" id="KW-0597">Phosphoprotein</keyword>
<proteinExistence type="predicted"/>
<feature type="modified residue" description="4-aspartylphosphate" evidence="4">
    <location>
        <position position="53"/>
    </location>
</feature>
<feature type="domain" description="OmpR/PhoB-type" evidence="7">
    <location>
        <begin position="132"/>
        <end position="228"/>
    </location>
</feature>
<dbReference type="CDD" id="cd00383">
    <property type="entry name" value="trans_reg_C"/>
    <property type="match status" value="1"/>
</dbReference>
<dbReference type="Gene3D" id="3.40.50.2300">
    <property type="match status" value="1"/>
</dbReference>
<dbReference type="SMART" id="SM00448">
    <property type="entry name" value="REC"/>
    <property type="match status" value="1"/>
</dbReference>
<dbReference type="SMART" id="SM00862">
    <property type="entry name" value="Trans_reg_C"/>
    <property type="match status" value="1"/>
</dbReference>
<dbReference type="Gene3D" id="1.10.10.10">
    <property type="entry name" value="Winged helix-like DNA-binding domain superfamily/Winged helix DNA-binding domain"/>
    <property type="match status" value="1"/>
</dbReference>
<dbReference type="InterPro" id="IPR011006">
    <property type="entry name" value="CheY-like_superfamily"/>
</dbReference>
<reference evidence="8 9" key="1">
    <citation type="submission" date="2014-08" db="EMBL/GenBank/DDBJ databases">
        <title>Porphyromonas canoris strain:OH2762 Genome sequencing.</title>
        <authorList>
            <person name="Wallis C."/>
            <person name="Deusch O."/>
            <person name="O'Flynn C."/>
            <person name="Davis I."/>
            <person name="Jospin G."/>
            <person name="Darling A.E."/>
            <person name="Coil D.A."/>
            <person name="Alexiev A."/>
            <person name="Horsfall A."/>
            <person name="Kirkwood N."/>
            <person name="Harris S."/>
            <person name="Eisen J.A."/>
        </authorList>
    </citation>
    <scope>NUCLEOTIDE SEQUENCE [LARGE SCALE GENOMIC DNA]</scope>
    <source>
        <strain evidence="9">COT-108 OH2762</strain>
    </source>
</reference>
<keyword evidence="3 5" id="KW-0238">DNA-binding</keyword>
<dbReference type="PANTHER" id="PTHR48111:SF40">
    <property type="entry name" value="PHOSPHATE REGULON TRANSCRIPTIONAL REGULATORY PROTEIN PHOB"/>
    <property type="match status" value="1"/>
</dbReference>
<evidence type="ECO:0000256" key="1">
    <source>
        <dbReference type="ARBA" id="ARBA00022553"/>
    </source>
</evidence>
<dbReference type="PROSITE" id="PS51755">
    <property type="entry name" value="OMPR_PHOB"/>
    <property type="match status" value="1"/>
</dbReference>
<dbReference type="Gene3D" id="6.10.250.690">
    <property type="match status" value="1"/>
</dbReference>
<dbReference type="PROSITE" id="PS50110">
    <property type="entry name" value="RESPONSE_REGULATORY"/>
    <property type="match status" value="1"/>
</dbReference>
<dbReference type="InterPro" id="IPR036388">
    <property type="entry name" value="WH-like_DNA-bd_sf"/>
</dbReference>
<dbReference type="InterPro" id="IPR039420">
    <property type="entry name" value="WalR-like"/>
</dbReference>
<accession>A0ABR4XJF9</accession>
<dbReference type="InterPro" id="IPR001789">
    <property type="entry name" value="Sig_transdc_resp-reg_receiver"/>
</dbReference>
<feature type="domain" description="Response regulatory" evidence="6">
    <location>
        <begin position="4"/>
        <end position="118"/>
    </location>
</feature>
<feature type="DNA-binding region" description="OmpR/PhoB-type" evidence="5">
    <location>
        <begin position="132"/>
        <end position="228"/>
    </location>
</feature>
<evidence type="ECO:0000313" key="8">
    <source>
        <dbReference type="EMBL" id="KGN91834.1"/>
    </source>
</evidence>
<protein>
    <submittedName>
        <fullName evidence="8">Chemotaxis protein CheY</fullName>
    </submittedName>
</protein>
<sequence length="232" mass="25943">MTEKILVVDDDRDICDILEFNIKSEGFGVECAYSAEEALEKLADGSCSLILLDVMMGGMSGFKMAEKLRSEGNPIPIIFLTAKDTENDMLTGFSVGGDDYISKPFSIKEVIARIKAVFKRTKAKSEATVTQKNKLSFDRLVIDLATKEVSIEGEAVSLTKTEFEILALLAQKPDRLFSREDIIDTVWHEMTYVTERTVDVHITRLRKKLGKYGAAIVNRSGYGYRFNTGVFL</sequence>
<dbReference type="CDD" id="cd17574">
    <property type="entry name" value="REC_OmpR"/>
    <property type="match status" value="1"/>
</dbReference>